<organism evidence="1">
    <name type="scientific">Petromyces alliaceus</name>
    <name type="common">Aspergillus alliaceus</name>
    <dbReference type="NCBI Taxonomy" id="209559"/>
    <lineage>
        <taxon>Eukaryota</taxon>
        <taxon>Fungi</taxon>
        <taxon>Dikarya</taxon>
        <taxon>Ascomycota</taxon>
        <taxon>Pezizomycotina</taxon>
        <taxon>Eurotiomycetes</taxon>
        <taxon>Eurotiomycetidae</taxon>
        <taxon>Eurotiales</taxon>
        <taxon>Aspergillaceae</taxon>
        <taxon>Aspergillus</taxon>
        <taxon>Aspergillus subgen. Circumdati</taxon>
    </lineage>
</organism>
<dbReference type="Proteomes" id="UP000326877">
    <property type="component" value="Unassembled WGS sequence"/>
</dbReference>
<protein>
    <submittedName>
        <fullName evidence="1">Uncharacterized protein</fullName>
    </submittedName>
</protein>
<proteinExistence type="predicted"/>
<accession>A0A5N6G5Q6</accession>
<gene>
    <name evidence="1" type="ORF">BDV23DRAFT_168781</name>
</gene>
<evidence type="ECO:0000313" key="1">
    <source>
        <dbReference type="EMBL" id="KAE8395653.1"/>
    </source>
</evidence>
<dbReference type="AlphaFoldDB" id="A0A5N6G5Q6"/>
<reference evidence="1" key="1">
    <citation type="submission" date="2019-04" db="EMBL/GenBank/DDBJ databases">
        <title>Friends and foes A comparative genomics studyof 23 Aspergillus species from section Flavi.</title>
        <authorList>
            <consortium name="DOE Joint Genome Institute"/>
            <person name="Kjaerbolling I."/>
            <person name="Vesth T."/>
            <person name="Frisvad J.C."/>
            <person name="Nybo J.L."/>
            <person name="Theobald S."/>
            <person name="Kildgaard S."/>
            <person name="Isbrandt T."/>
            <person name="Kuo A."/>
            <person name="Sato A."/>
            <person name="Lyhne E.K."/>
            <person name="Kogle M.E."/>
            <person name="Wiebenga A."/>
            <person name="Kun R.S."/>
            <person name="Lubbers R.J."/>
            <person name="Makela M.R."/>
            <person name="Barry K."/>
            <person name="Chovatia M."/>
            <person name="Clum A."/>
            <person name="Daum C."/>
            <person name="Haridas S."/>
            <person name="He G."/>
            <person name="LaButti K."/>
            <person name="Lipzen A."/>
            <person name="Mondo S."/>
            <person name="Riley R."/>
            <person name="Salamov A."/>
            <person name="Simmons B.A."/>
            <person name="Magnuson J.K."/>
            <person name="Henrissat B."/>
            <person name="Mortensen U.H."/>
            <person name="Larsen T.O."/>
            <person name="Devries R.P."/>
            <person name="Grigoriev I.V."/>
            <person name="Machida M."/>
            <person name="Baker S.E."/>
            <person name="Andersen M.R."/>
        </authorList>
    </citation>
    <scope>NUCLEOTIDE SEQUENCE [LARGE SCALE GENOMIC DNA]</scope>
    <source>
        <strain evidence="1">IBT 14317</strain>
    </source>
</reference>
<sequence length="149" mass="16114">MKFIVFSLLLAADSALAVSSNVARSGSLRISEAQANTSKIGDSTMHFVVTDANYPDDTPTDCNLIWASNGSPKQSARCNNSQYYIRFPNGGQDIGSFTLELERVSGPIPEKGQAVLDRNAPGTKWICVDNPMDGVLKRCNYDGVLEIPV</sequence>
<dbReference type="EMBL" id="ML735218">
    <property type="protein sequence ID" value="KAE8395653.1"/>
    <property type="molecule type" value="Genomic_DNA"/>
</dbReference>
<name>A0A5N6G5Q6_PETAA</name>
<dbReference type="OrthoDB" id="4416590at2759"/>
<dbReference type="OMA" id="TDCNLIW"/>
<accession>A0A5N7CQ66</accession>